<proteinExistence type="predicted"/>
<dbReference type="OrthoDB" id="1809393at2"/>
<feature type="domain" description="YopX protein" evidence="1">
    <location>
        <begin position="35"/>
        <end position="136"/>
    </location>
</feature>
<dbReference type="RefSeq" id="WP_037289395.1">
    <property type="nucleotide sequence ID" value="NZ_JEOB01000004.1"/>
</dbReference>
<name>A0A011UWT5_RUMAL</name>
<keyword evidence="3" id="KW-1185">Reference proteome</keyword>
<organism evidence="2 3">
    <name type="scientific">Ruminococcus albus SY3</name>
    <dbReference type="NCBI Taxonomy" id="1341156"/>
    <lineage>
        <taxon>Bacteria</taxon>
        <taxon>Bacillati</taxon>
        <taxon>Bacillota</taxon>
        <taxon>Clostridia</taxon>
        <taxon>Eubacteriales</taxon>
        <taxon>Oscillospiraceae</taxon>
        <taxon>Ruminococcus</taxon>
    </lineage>
</organism>
<dbReference type="Pfam" id="PF09643">
    <property type="entry name" value="YopX"/>
    <property type="match status" value="1"/>
</dbReference>
<dbReference type="InterPro" id="IPR019096">
    <property type="entry name" value="YopX_protein"/>
</dbReference>
<dbReference type="InterPro" id="IPR023385">
    <property type="entry name" value="YopX-like_C"/>
</dbReference>
<evidence type="ECO:0000313" key="3">
    <source>
        <dbReference type="Proteomes" id="UP000021369"/>
    </source>
</evidence>
<evidence type="ECO:0000313" key="2">
    <source>
        <dbReference type="EMBL" id="EXM37652.1"/>
    </source>
</evidence>
<evidence type="ECO:0000259" key="1">
    <source>
        <dbReference type="Pfam" id="PF09643"/>
    </source>
</evidence>
<protein>
    <recommendedName>
        <fullName evidence="1">YopX protein domain-containing protein</fullName>
    </recommendedName>
</protein>
<sequence length="140" mass="15912">MREILFRGKGIRNGRWYYGSLSGNKTKFIHEYETRIHAPIRPETLGQYTGLTDKNGIRIFEGDILSFDYYPYTSDGNQNYYAEIVWVDENAAFCLYTFKNPTSKVCGVSEGCDYIEDFASDVGEVIGNIYDNPELLGGGE</sequence>
<dbReference type="AlphaFoldDB" id="A0A011UWT5"/>
<dbReference type="SUPFAM" id="SSF159006">
    <property type="entry name" value="YopX-like"/>
    <property type="match status" value="1"/>
</dbReference>
<accession>A0A011UWT5</accession>
<dbReference type="NCBIfam" id="TIGR01671">
    <property type="entry name" value="phage_TIGR01671"/>
    <property type="match status" value="1"/>
</dbReference>
<reference evidence="2 3" key="1">
    <citation type="submission" date="2013-06" db="EMBL/GenBank/DDBJ databases">
        <title>Rumen cellulosomics: divergent fiber-degrading strategies revealed by comparative genome-wide analysis of six Ruminococcal strains.</title>
        <authorList>
            <person name="Dassa B."/>
            <person name="Borovok I."/>
            <person name="Lamed R."/>
            <person name="Flint H."/>
            <person name="Yeoman C.J."/>
            <person name="White B."/>
            <person name="Bayer E.A."/>
        </authorList>
    </citation>
    <scope>NUCLEOTIDE SEQUENCE [LARGE SCALE GENOMIC DNA]</scope>
    <source>
        <strain evidence="2 3">SY3</strain>
    </source>
</reference>
<comment type="caution">
    <text evidence="2">The sequence shown here is derived from an EMBL/GenBank/DDBJ whole genome shotgun (WGS) entry which is preliminary data.</text>
</comment>
<dbReference type="Proteomes" id="UP000021369">
    <property type="component" value="Unassembled WGS sequence"/>
</dbReference>
<dbReference type="Gene3D" id="2.30.30.290">
    <property type="entry name" value="YopX-like domains"/>
    <property type="match status" value="1"/>
</dbReference>
<dbReference type="EMBL" id="JEOB01000004">
    <property type="protein sequence ID" value="EXM37652.1"/>
    <property type="molecule type" value="Genomic_DNA"/>
</dbReference>
<gene>
    <name evidence="2" type="ORF">RASY3_14685</name>
</gene>
<dbReference type="InterPro" id="IPR010024">
    <property type="entry name" value="CHP16711"/>
</dbReference>